<dbReference type="KEGG" id="lgi:LOTGIDRAFT_133178"/>
<keyword evidence="4" id="KW-0732">Signal</keyword>
<dbReference type="InterPro" id="IPR049883">
    <property type="entry name" value="NOTCH1_EGF-like"/>
</dbReference>
<dbReference type="PANTHER" id="PTHR47333:SF4">
    <property type="entry name" value="EGF-LIKE DOMAIN-CONTAINING PROTEIN"/>
    <property type="match status" value="1"/>
</dbReference>
<dbReference type="PROSITE" id="PS01187">
    <property type="entry name" value="EGF_CA"/>
    <property type="match status" value="2"/>
</dbReference>
<dbReference type="AlphaFoldDB" id="V3ZRL9"/>
<dbReference type="InterPro" id="IPR000742">
    <property type="entry name" value="EGF"/>
</dbReference>
<dbReference type="CDD" id="cd00054">
    <property type="entry name" value="EGF_CA"/>
    <property type="match status" value="2"/>
</dbReference>
<dbReference type="OMA" id="NKTCEVN"/>
<dbReference type="PROSITE" id="PS00010">
    <property type="entry name" value="ASX_HYDROXYL"/>
    <property type="match status" value="2"/>
</dbReference>
<dbReference type="GO" id="GO:0005576">
    <property type="term" value="C:extracellular region"/>
    <property type="evidence" value="ECO:0007669"/>
    <property type="project" value="UniProtKB-SubCell"/>
</dbReference>
<keyword evidence="5" id="KW-0677">Repeat</keyword>
<dbReference type="Gene3D" id="2.10.25.10">
    <property type="entry name" value="Laminin"/>
    <property type="match status" value="3"/>
</dbReference>
<organism evidence="10 11">
    <name type="scientific">Lottia gigantea</name>
    <name type="common">Giant owl limpet</name>
    <dbReference type="NCBI Taxonomy" id="225164"/>
    <lineage>
        <taxon>Eukaryota</taxon>
        <taxon>Metazoa</taxon>
        <taxon>Spiralia</taxon>
        <taxon>Lophotrochozoa</taxon>
        <taxon>Mollusca</taxon>
        <taxon>Gastropoda</taxon>
        <taxon>Patellogastropoda</taxon>
        <taxon>Lottioidea</taxon>
        <taxon>Lottiidae</taxon>
        <taxon>Lottia</taxon>
    </lineage>
</organism>
<dbReference type="PROSITE" id="PS50026">
    <property type="entry name" value="EGF_3"/>
    <property type="match status" value="1"/>
</dbReference>
<dbReference type="STRING" id="225164.V3ZRL9"/>
<dbReference type="InterPro" id="IPR009030">
    <property type="entry name" value="Growth_fac_rcpt_cys_sf"/>
</dbReference>
<evidence type="ECO:0000313" key="11">
    <source>
        <dbReference type="Proteomes" id="UP000030746"/>
    </source>
</evidence>
<keyword evidence="11" id="KW-1185">Reference proteome</keyword>
<dbReference type="FunFam" id="2.10.25.10:FF:000038">
    <property type="entry name" value="Fibrillin 2"/>
    <property type="match status" value="1"/>
</dbReference>
<dbReference type="InterPro" id="IPR001881">
    <property type="entry name" value="EGF-like_Ca-bd_dom"/>
</dbReference>
<dbReference type="HOGENOM" id="CLU_004826_9_1_1"/>
<evidence type="ECO:0000256" key="2">
    <source>
        <dbReference type="ARBA" id="ARBA00022525"/>
    </source>
</evidence>
<keyword evidence="7" id="KW-0325">Glycoprotein</keyword>
<evidence type="ECO:0000313" key="10">
    <source>
        <dbReference type="EMBL" id="ESO83526.1"/>
    </source>
</evidence>
<dbReference type="InterPro" id="IPR052080">
    <property type="entry name" value="vWF_C/EGF_Fibrillin"/>
</dbReference>
<dbReference type="PANTHER" id="PTHR47333">
    <property type="entry name" value="VON WILLEBRAND FACTOR C AND EGF DOMAIN-CONTAINING PROTEIN"/>
    <property type="match status" value="1"/>
</dbReference>
<evidence type="ECO:0000256" key="6">
    <source>
        <dbReference type="ARBA" id="ARBA00023157"/>
    </source>
</evidence>
<evidence type="ECO:0000256" key="4">
    <source>
        <dbReference type="ARBA" id="ARBA00022729"/>
    </source>
</evidence>
<accession>V3ZRL9</accession>
<protein>
    <recommendedName>
        <fullName evidence="9">EGF-like domain-containing protein</fullName>
    </recommendedName>
</protein>
<evidence type="ECO:0000256" key="1">
    <source>
        <dbReference type="ARBA" id="ARBA00004613"/>
    </source>
</evidence>
<proteinExistence type="predicted"/>
<dbReference type="Proteomes" id="UP000030746">
    <property type="component" value="Unassembled WGS sequence"/>
</dbReference>
<dbReference type="SMART" id="SM00179">
    <property type="entry name" value="EGF_CA"/>
    <property type="match status" value="3"/>
</dbReference>
<dbReference type="OrthoDB" id="6229058at2759"/>
<dbReference type="Pfam" id="PF07645">
    <property type="entry name" value="EGF_CA"/>
    <property type="match status" value="3"/>
</dbReference>
<evidence type="ECO:0000256" key="5">
    <source>
        <dbReference type="ARBA" id="ARBA00022737"/>
    </source>
</evidence>
<reference evidence="10" key="1">
    <citation type="journal article" date="2013" name="Nature">
        <title>Insights into bilaterian evolution from three spiralian genomes.</title>
        <authorList>
            <person name="Simakov O."/>
            <person name="Marletaz F."/>
            <person name="Cho S.J."/>
            <person name="Edsinger-Gonzales E."/>
            <person name="Havlak P."/>
            <person name="Hellsten U."/>
            <person name="Kuo D.H."/>
            <person name="Larsson T."/>
            <person name="Lv J."/>
            <person name="Arendt D."/>
            <person name="Savage R."/>
            <person name="Osoegawa K."/>
            <person name="de Jong P."/>
            <person name="Grimwood J."/>
            <person name="Chapman J.A."/>
            <person name="Shapiro H."/>
            <person name="Aerts A."/>
            <person name="Otillar R.P."/>
            <person name="Terry A.Y."/>
            <person name="Boore J.L."/>
            <person name="Grigoriev I.V."/>
            <person name="Lindberg D.R."/>
            <person name="Seaver E.C."/>
            <person name="Weisblat D.A."/>
            <person name="Putnam N.H."/>
            <person name="Rokhsar D.S."/>
        </authorList>
    </citation>
    <scope>NUCLEOTIDE SEQUENCE [LARGE SCALE GENOMIC DNA]</scope>
</reference>
<keyword evidence="6" id="KW-1015">Disulfide bond</keyword>
<dbReference type="GeneID" id="20233389"/>
<keyword evidence="2" id="KW-0964">Secreted</keyword>
<dbReference type="GO" id="GO:0005509">
    <property type="term" value="F:calcium ion binding"/>
    <property type="evidence" value="ECO:0007669"/>
    <property type="project" value="InterPro"/>
</dbReference>
<evidence type="ECO:0000256" key="3">
    <source>
        <dbReference type="ARBA" id="ARBA00022536"/>
    </source>
</evidence>
<dbReference type="SUPFAM" id="SSF57184">
    <property type="entry name" value="Growth factor receptor domain"/>
    <property type="match status" value="1"/>
</dbReference>
<gene>
    <name evidence="10" type="ORF">LOTGIDRAFT_133178</name>
</gene>
<evidence type="ECO:0000256" key="8">
    <source>
        <dbReference type="PROSITE-ProRule" id="PRU00076"/>
    </source>
</evidence>
<feature type="non-terminal residue" evidence="10">
    <location>
        <position position="1"/>
    </location>
</feature>
<keyword evidence="3 8" id="KW-0245">EGF-like domain</keyword>
<sequence>TDINECDEKTFNCSDSTTCSNTLGSYQCQCQNGYEKKDGLCVDFDECATKSDDCEQSCENFDGTYNCGCEYGFELAGDRKSCLKDINECNDVNACEFICENKLGSFSCSCPIGKELENDGRRCSGNSPEDGSLETSYTKCIDIRILSEYYQTTLIKMKI</sequence>
<comment type="subcellular location">
    <subcellularLocation>
        <location evidence="1">Secreted</location>
    </subcellularLocation>
</comment>
<evidence type="ECO:0000259" key="9">
    <source>
        <dbReference type="PROSITE" id="PS50026"/>
    </source>
</evidence>
<feature type="domain" description="EGF-like" evidence="9">
    <location>
        <begin position="2"/>
        <end position="40"/>
    </location>
</feature>
<dbReference type="InterPro" id="IPR000152">
    <property type="entry name" value="EGF-type_Asp/Asn_hydroxyl_site"/>
</dbReference>
<name>V3ZRL9_LOTGI</name>
<dbReference type="SMART" id="SM00181">
    <property type="entry name" value="EGF"/>
    <property type="match status" value="3"/>
</dbReference>
<dbReference type="InterPro" id="IPR018097">
    <property type="entry name" value="EGF_Ca-bd_CS"/>
</dbReference>
<evidence type="ECO:0000256" key="7">
    <source>
        <dbReference type="ARBA" id="ARBA00023180"/>
    </source>
</evidence>
<dbReference type="RefSeq" id="XP_009065782.1">
    <property type="nucleotide sequence ID" value="XM_009067534.1"/>
</dbReference>
<comment type="caution">
    <text evidence="8">Lacks conserved residue(s) required for the propagation of feature annotation.</text>
</comment>
<dbReference type="CTD" id="20233389"/>
<dbReference type="EMBL" id="KB203660">
    <property type="protein sequence ID" value="ESO83526.1"/>
    <property type="molecule type" value="Genomic_DNA"/>
</dbReference>